<evidence type="ECO:0000313" key="3">
    <source>
        <dbReference type="Proteomes" id="UP000664534"/>
    </source>
</evidence>
<keyword evidence="3" id="KW-1185">Reference proteome</keyword>
<feature type="chain" id="PRO_5034285732" evidence="1">
    <location>
        <begin position="19"/>
        <end position="119"/>
    </location>
</feature>
<feature type="signal peptide" evidence="1">
    <location>
        <begin position="1"/>
        <end position="18"/>
    </location>
</feature>
<proteinExistence type="predicted"/>
<protein>
    <submittedName>
        <fullName evidence="2">Uncharacterized protein</fullName>
    </submittedName>
</protein>
<evidence type="ECO:0000313" key="2">
    <source>
        <dbReference type="EMBL" id="CAF9938170.1"/>
    </source>
</evidence>
<dbReference type="EMBL" id="CAJPDT010000106">
    <property type="protein sequence ID" value="CAF9938170.1"/>
    <property type="molecule type" value="Genomic_DNA"/>
</dbReference>
<dbReference type="AlphaFoldDB" id="A0A8H3IXS9"/>
<organism evidence="2 3">
    <name type="scientific">Imshaugia aleurites</name>
    <dbReference type="NCBI Taxonomy" id="172621"/>
    <lineage>
        <taxon>Eukaryota</taxon>
        <taxon>Fungi</taxon>
        <taxon>Dikarya</taxon>
        <taxon>Ascomycota</taxon>
        <taxon>Pezizomycotina</taxon>
        <taxon>Lecanoromycetes</taxon>
        <taxon>OSLEUM clade</taxon>
        <taxon>Lecanoromycetidae</taxon>
        <taxon>Lecanorales</taxon>
        <taxon>Lecanorineae</taxon>
        <taxon>Parmeliaceae</taxon>
        <taxon>Imshaugia</taxon>
    </lineage>
</organism>
<accession>A0A8H3IXS9</accession>
<evidence type="ECO:0000256" key="1">
    <source>
        <dbReference type="SAM" id="SignalP"/>
    </source>
</evidence>
<gene>
    <name evidence="2" type="ORF">IMSHALPRED_000691</name>
</gene>
<dbReference type="OrthoDB" id="5348556at2759"/>
<reference evidence="2" key="1">
    <citation type="submission" date="2021-03" db="EMBL/GenBank/DDBJ databases">
        <authorList>
            <person name="Tagirdzhanova G."/>
        </authorList>
    </citation>
    <scope>NUCLEOTIDE SEQUENCE</scope>
</reference>
<name>A0A8H3IXS9_9LECA</name>
<sequence>MIHLRIALTGMLAAIVISTPSNHNRQDGQQIIFRSDLKQGHASRNVTGHCDITFVDQPEKVSTDRSIVEPRSIPLSVGNRTLYINMGTDEGDPTGPQPVSLDAKQQSAGWFYTVGGESN</sequence>
<dbReference type="Proteomes" id="UP000664534">
    <property type="component" value="Unassembled WGS sequence"/>
</dbReference>
<comment type="caution">
    <text evidence="2">The sequence shown here is derived from an EMBL/GenBank/DDBJ whole genome shotgun (WGS) entry which is preliminary data.</text>
</comment>
<keyword evidence="1" id="KW-0732">Signal</keyword>